<name>A0A645GQ38_9ZZZZ</name>
<dbReference type="EC" id="3.1.-.-" evidence="2"/>
<dbReference type="GO" id="GO:0016787">
    <property type="term" value="F:hydrolase activity"/>
    <property type="evidence" value="ECO:0007669"/>
    <property type="project" value="UniProtKB-KW"/>
</dbReference>
<dbReference type="PROSITE" id="PS50828">
    <property type="entry name" value="SMR"/>
    <property type="match status" value="1"/>
</dbReference>
<gene>
    <name evidence="2" type="primary">mutS2_60</name>
    <name evidence="2" type="ORF">SDC9_173198</name>
</gene>
<accession>A0A645GQ38</accession>
<feature type="domain" description="Smr" evidence="1">
    <location>
        <begin position="103"/>
        <end position="178"/>
    </location>
</feature>
<dbReference type="SMART" id="SM00463">
    <property type="entry name" value="SMR"/>
    <property type="match status" value="1"/>
</dbReference>
<dbReference type="InterPro" id="IPR002625">
    <property type="entry name" value="Smr_dom"/>
</dbReference>
<dbReference type="Gene3D" id="3.30.1370.110">
    <property type="match status" value="1"/>
</dbReference>
<proteinExistence type="predicted"/>
<evidence type="ECO:0000259" key="1">
    <source>
        <dbReference type="PROSITE" id="PS50828"/>
    </source>
</evidence>
<dbReference type="InterPro" id="IPR036063">
    <property type="entry name" value="Smr_dom_sf"/>
</dbReference>
<keyword evidence="2" id="KW-0540">Nuclease</keyword>
<evidence type="ECO:0000313" key="2">
    <source>
        <dbReference type="EMBL" id="MPN25783.1"/>
    </source>
</evidence>
<dbReference type="Pfam" id="PF20297">
    <property type="entry name" value="MSSS"/>
    <property type="match status" value="1"/>
</dbReference>
<dbReference type="EMBL" id="VSSQ01075079">
    <property type="protein sequence ID" value="MPN25783.1"/>
    <property type="molecule type" value="Genomic_DNA"/>
</dbReference>
<dbReference type="SUPFAM" id="SSF160443">
    <property type="entry name" value="SMR domain-like"/>
    <property type="match status" value="1"/>
</dbReference>
<organism evidence="2">
    <name type="scientific">bioreactor metagenome</name>
    <dbReference type="NCBI Taxonomy" id="1076179"/>
    <lineage>
        <taxon>unclassified sequences</taxon>
        <taxon>metagenomes</taxon>
        <taxon>ecological metagenomes</taxon>
    </lineage>
</organism>
<reference evidence="2" key="1">
    <citation type="submission" date="2019-08" db="EMBL/GenBank/DDBJ databases">
        <authorList>
            <person name="Kucharzyk K."/>
            <person name="Murdoch R.W."/>
            <person name="Higgins S."/>
            <person name="Loffler F."/>
        </authorList>
    </citation>
    <scope>NUCLEOTIDE SEQUENCE</scope>
</reference>
<keyword evidence="2" id="KW-0255">Endonuclease</keyword>
<comment type="caution">
    <text evidence="2">The sequence shown here is derived from an EMBL/GenBank/DDBJ whole genome shotgun (WGS) entry which is preliminary data.</text>
</comment>
<dbReference type="Pfam" id="PF01713">
    <property type="entry name" value="Smr"/>
    <property type="match status" value="1"/>
</dbReference>
<dbReference type="AlphaFoldDB" id="A0A645GQ38"/>
<sequence>MQSSRDALRKTEERLYEQAVQRETAGIAPSSVHPGERVKLITLGQEATVLKAADAKGEVLVQAGVMKLSIPLNDIRPVEQKQKKPVTSAKVTLTQDRGSALTLDLRGSMVDDACLELDRFIDNALMTGVHEFYVVHGKGTGALRTGVQAYLKNHPRVKSYRIGAYGEGDAGVTVVTLKS</sequence>
<keyword evidence="2" id="KW-0378">Hydrolase</keyword>
<protein>
    <submittedName>
        <fullName evidence="2">Endonuclease MutS2</fullName>
        <ecNumber evidence="2">3.1.-.-</ecNumber>
    </submittedName>
</protein>
<dbReference type="InterPro" id="IPR046893">
    <property type="entry name" value="MSSS"/>
</dbReference>
<dbReference type="GO" id="GO:0004519">
    <property type="term" value="F:endonuclease activity"/>
    <property type="evidence" value="ECO:0007669"/>
    <property type="project" value="UniProtKB-KW"/>
</dbReference>